<organism evidence="1 2">
    <name type="scientific">Coniosporium uncinatum</name>
    <dbReference type="NCBI Taxonomy" id="93489"/>
    <lineage>
        <taxon>Eukaryota</taxon>
        <taxon>Fungi</taxon>
        <taxon>Dikarya</taxon>
        <taxon>Ascomycota</taxon>
        <taxon>Pezizomycotina</taxon>
        <taxon>Dothideomycetes</taxon>
        <taxon>Dothideomycetes incertae sedis</taxon>
        <taxon>Coniosporium</taxon>
    </lineage>
</organism>
<protein>
    <submittedName>
        <fullName evidence="1">Uncharacterized protein</fullName>
    </submittedName>
</protein>
<dbReference type="EMBL" id="JAWDJW010009715">
    <property type="protein sequence ID" value="KAK3056849.1"/>
    <property type="molecule type" value="Genomic_DNA"/>
</dbReference>
<gene>
    <name evidence="1" type="ORF">LTS18_011613</name>
</gene>
<keyword evidence="2" id="KW-1185">Reference proteome</keyword>
<feature type="non-terminal residue" evidence="1">
    <location>
        <position position="164"/>
    </location>
</feature>
<proteinExistence type="predicted"/>
<dbReference type="Proteomes" id="UP001186974">
    <property type="component" value="Unassembled WGS sequence"/>
</dbReference>
<evidence type="ECO:0000313" key="1">
    <source>
        <dbReference type="EMBL" id="KAK3056849.1"/>
    </source>
</evidence>
<comment type="caution">
    <text evidence="1">The sequence shown here is derived from an EMBL/GenBank/DDBJ whole genome shotgun (WGS) entry which is preliminary data.</text>
</comment>
<accession>A0ACC3CYA9</accession>
<sequence length="164" mass="17343">MATLNLSANGPSITKSYQSIVNATPPSGASGNYGQWAVYSVQAPLASAFQNDSGKESVMKVQSTGEGDLSELVEEFSDGRIQFAFVKVKDPNTTLPKSALIAWCGEGVPERTKGYFGSHLSAVQKLLHGYHVQITARTDTDLTPENIVKKIADASGSKYSGGGN</sequence>
<reference evidence="1" key="1">
    <citation type="submission" date="2024-09" db="EMBL/GenBank/DDBJ databases">
        <title>Black Yeasts Isolated from many extreme environments.</title>
        <authorList>
            <person name="Coleine C."/>
            <person name="Stajich J.E."/>
            <person name="Selbmann L."/>
        </authorList>
    </citation>
    <scope>NUCLEOTIDE SEQUENCE</scope>
    <source>
        <strain evidence="1">CCFEE 5737</strain>
    </source>
</reference>
<evidence type="ECO:0000313" key="2">
    <source>
        <dbReference type="Proteomes" id="UP001186974"/>
    </source>
</evidence>
<name>A0ACC3CYA9_9PEZI</name>